<organism evidence="1 2">
    <name type="scientific">Streptomyces tsukubensis (strain DSM 42081 / NBRC 108919 / NRRL 18488 / 9993)</name>
    <dbReference type="NCBI Taxonomy" id="1114943"/>
    <lineage>
        <taxon>Bacteria</taxon>
        <taxon>Bacillati</taxon>
        <taxon>Actinomycetota</taxon>
        <taxon>Actinomycetes</taxon>
        <taxon>Kitasatosporales</taxon>
        <taxon>Streptomycetaceae</taxon>
        <taxon>Streptomyces</taxon>
    </lineage>
</organism>
<evidence type="ECO:0000313" key="2">
    <source>
        <dbReference type="Proteomes" id="UP000005940"/>
    </source>
</evidence>
<proteinExistence type="predicted"/>
<dbReference type="RefSeq" id="WP_006348689.1">
    <property type="nucleotide sequence ID" value="NZ_CP029159.1"/>
</dbReference>
<dbReference type="EMBL" id="CP029159">
    <property type="protein sequence ID" value="QKM69267.1"/>
    <property type="molecule type" value="Genomic_DNA"/>
</dbReference>
<keyword evidence="2" id="KW-1185">Reference proteome</keyword>
<protein>
    <recommendedName>
        <fullName evidence="3">DUF1648 domain-containing protein</fullName>
    </recommendedName>
</protein>
<evidence type="ECO:0008006" key="3">
    <source>
        <dbReference type="Google" id="ProtNLM"/>
    </source>
</evidence>
<dbReference type="AlphaFoldDB" id="I2N085"/>
<gene>
    <name evidence="1" type="ORF">STSU_020955</name>
</gene>
<evidence type="ECO:0000313" key="1">
    <source>
        <dbReference type="EMBL" id="QKM69267.1"/>
    </source>
</evidence>
<sequence>MRRSATQAPTPEPSAGTRAARLRRGCVLAAPPVVAAAVFLAVFASVRNELPAQLATHVGEDGRADDFTGRGTFVLAAVLSLFGLGALFGATARFTSGVRQATAAPRLLLAVGAGTIALVGYLAVMLLFANSGAADPAAVRFSDWQIAAAAATGAAAGALAWFTAGPDPVAADQDIPAGEGERLPLRPGEQIVWTRTVTAPGMWAAGAITCAGLTALGAFAGWWLLALAIPLGLLFAATGRVRVTADARGLTVTPAGLRAPRVHVPLAEISSAATRPVSAVRDFGGWGYRARAGARGVILRSGDALAVSQASGGTFLVTVDDATTAAATLNALADRERRPTAG</sequence>
<reference evidence="1 2" key="1">
    <citation type="journal article" date="2012" name="J. Bacteriol.">
        <title>Draft genome of Streptomyces tsukubaensis NRRL 18488, the producer of the clinically important immunosuppressant tacrolimus (FK506).</title>
        <authorList>
            <person name="Barreiro C."/>
            <person name="Prieto C."/>
            <person name="Sola-Landa A."/>
            <person name="Solera E."/>
            <person name="Martinez-Castro M."/>
            <person name="Perez-Redondo R."/>
            <person name="Garcia-Estrada C."/>
            <person name="Aparicio J.F."/>
            <person name="Fernandez-Martinez L.T."/>
            <person name="Santos-Aberturas J."/>
            <person name="Salehi-Najafabadi Z."/>
            <person name="Rodriguez-Garcia A."/>
            <person name="Tauch A."/>
            <person name="Martin J.F."/>
        </authorList>
    </citation>
    <scope>NUCLEOTIDE SEQUENCE [LARGE SCALE GENOMIC DNA]</scope>
    <source>
        <strain evidence="2">DSM 42081 / NBRC 108919 / NRRL 18488 / 9993</strain>
    </source>
</reference>
<name>I2N085_STRT9</name>
<dbReference type="Proteomes" id="UP000005940">
    <property type="component" value="Chromosome"/>
</dbReference>
<accession>I2N085</accession>